<dbReference type="Proteomes" id="UP000292702">
    <property type="component" value="Unassembled WGS sequence"/>
</dbReference>
<evidence type="ECO:0000256" key="4">
    <source>
        <dbReference type="PROSITE-ProRule" id="PRU00134"/>
    </source>
</evidence>
<dbReference type="InterPro" id="IPR002893">
    <property type="entry name" value="Znf_MYND"/>
</dbReference>
<dbReference type="PROSITE" id="PS01360">
    <property type="entry name" value="ZF_MYND_1"/>
    <property type="match status" value="1"/>
</dbReference>
<proteinExistence type="predicted"/>
<keyword evidence="2 4" id="KW-0863">Zinc-finger</keyword>
<feature type="region of interest" description="Disordered" evidence="5">
    <location>
        <begin position="515"/>
        <end position="539"/>
    </location>
</feature>
<dbReference type="OrthoDB" id="2738407at2759"/>
<keyword evidence="1" id="KW-0479">Metal-binding</keyword>
<evidence type="ECO:0000256" key="1">
    <source>
        <dbReference type="ARBA" id="ARBA00022723"/>
    </source>
</evidence>
<evidence type="ECO:0000259" key="6">
    <source>
        <dbReference type="PROSITE" id="PS50865"/>
    </source>
</evidence>
<protein>
    <recommendedName>
        <fullName evidence="6">MYND-type domain-containing protein</fullName>
    </recommendedName>
</protein>
<organism evidence="7 8">
    <name type="scientific">Steccherinum ochraceum</name>
    <dbReference type="NCBI Taxonomy" id="92696"/>
    <lineage>
        <taxon>Eukaryota</taxon>
        <taxon>Fungi</taxon>
        <taxon>Dikarya</taxon>
        <taxon>Basidiomycota</taxon>
        <taxon>Agaricomycotina</taxon>
        <taxon>Agaricomycetes</taxon>
        <taxon>Polyporales</taxon>
        <taxon>Steccherinaceae</taxon>
        <taxon>Steccherinum</taxon>
    </lineage>
</organism>
<dbReference type="GO" id="GO:0008270">
    <property type="term" value="F:zinc ion binding"/>
    <property type="evidence" value="ECO:0007669"/>
    <property type="project" value="UniProtKB-KW"/>
</dbReference>
<dbReference type="Gene3D" id="6.10.140.2220">
    <property type="match status" value="1"/>
</dbReference>
<evidence type="ECO:0000256" key="5">
    <source>
        <dbReference type="SAM" id="MobiDB-lite"/>
    </source>
</evidence>
<name>A0A4R0R9A9_9APHY</name>
<evidence type="ECO:0000313" key="8">
    <source>
        <dbReference type="Proteomes" id="UP000292702"/>
    </source>
</evidence>
<reference evidence="7 8" key="1">
    <citation type="submission" date="2018-11" db="EMBL/GenBank/DDBJ databases">
        <title>Genome assembly of Steccherinum ochraceum LE-BIN_3174, the white-rot fungus of the Steccherinaceae family (The Residual Polyporoid clade, Polyporales, Basidiomycota).</title>
        <authorList>
            <person name="Fedorova T.V."/>
            <person name="Glazunova O.A."/>
            <person name="Landesman E.O."/>
            <person name="Moiseenko K.V."/>
            <person name="Psurtseva N.V."/>
            <person name="Savinova O.S."/>
            <person name="Shakhova N.V."/>
            <person name="Tyazhelova T.V."/>
            <person name="Vasina D.V."/>
        </authorList>
    </citation>
    <scope>NUCLEOTIDE SEQUENCE [LARGE SCALE GENOMIC DNA]</scope>
    <source>
        <strain evidence="7 8">LE-BIN_3174</strain>
    </source>
</reference>
<dbReference type="SUPFAM" id="SSF144232">
    <property type="entry name" value="HIT/MYND zinc finger-like"/>
    <property type="match status" value="1"/>
</dbReference>
<gene>
    <name evidence="7" type="ORF">EIP91_004137</name>
</gene>
<evidence type="ECO:0000256" key="3">
    <source>
        <dbReference type="ARBA" id="ARBA00022833"/>
    </source>
</evidence>
<dbReference type="AlphaFoldDB" id="A0A4R0R9A9"/>
<keyword evidence="3" id="KW-0862">Zinc</keyword>
<accession>A0A4R0R9A9</accession>
<evidence type="ECO:0000256" key="2">
    <source>
        <dbReference type="ARBA" id="ARBA00022771"/>
    </source>
</evidence>
<feature type="domain" description="MYND-type" evidence="6">
    <location>
        <begin position="319"/>
        <end position="360"/>
    </location>
</feature>
<evidence type="ECO:0000313" key="7">
    <source>
        <dbReference type="EMBL" id="TCD64390.1"/>
    </source>
</evidence>
<dbReference type="PROSITE" id="PS50865">
    <property type="entry name" value="ZF_MYND_2"/>
    <property type="match status" value="1"/>
</dbReference>
<dbReference type="Pfam" id="PF01753">
    <property type="entry name" value="zf-MYND"/>
    <property type="match status" value="1"/>
</dbReference>
<comment type="caution">
    <text evidence="7">The sequence shown here is derived from an EMBL/GenBank/DDBJ whole genome shotgun (WGS) entry which is preliminary data.</text>
</comment>
<dbReference type="EMBL" id="RWJN01000239">
    <property type="protein sequence ID" value="TCD64390.1"/>
    <property type="molecule type" value="Genomic_DNA"/>
</dbReference>
<keyword evidence="8" id="KW-1185">Reference proteome</keyword>
<feature type="compositionally biased region" description="Basic and acidic residues" evidence="5">
    <location>
        <begin position="515"/>
        <end position="524"/>
    </location>
</feature>
<sequence>MDILGLTQSTLPPRASHRYSAEELPPLEKVISDVEYLKRNEELVRQLDTDEGLQEYMAQNNHELQGYPIAYAQAMIWAYFVPDLWNFCLSVVTEDVPEDILPEYIWMQRKNLRYHTDMSPEEQRCWLPEANPGERIDQRLYFRQNLADCLLCPQVNQMEEAVVELTRMVEDFKSYLYTIDSPNKDTPWLERPLLFARLAEARVLCNYLDDETKVALERFLEGMAKTTEIINDLPWHLIVTRMSLALVLHVLSVEPEKQQSHTDWAVSHLRKRPQYKDRAIQFMLRSGQPLHPVLAKLGTDWLEDKPSTEHAECRQERRCVRCQRERPVVKKLVMCTKCKSACYCSQECRKADWPRHQPICSKWASIWFRAPAQVAKQLGNAKQWEMTPGAFNSAAVIHALALTQDISRARTHVIFRILVPATRTKSRAVQDKLYVSKIGVFKLEDVLPDIQLLISGPTLEITRRSISRMLDQGQDYVRVLCLNWTVLQGVTVIFSSKSFTFPQTQIRRMSYDPSWRDKVNRDRPPPGVPILPSGTPDSEFDYDESPLAARRVASRNRDIPLLSSRGILRMMT</sequence>